<dbReference type="STRING" id="307972.A0A2G8KTB2"/>
<accession>A0A2G8KTB2</accession>
<dbReference type="Gene3D" id="1.10.238.110">
    <property type="entry name" value="Diacylglycerol kinase alpha"/>
    <property type="match status" value="1"/>
</dbReference>
<dbReference type="AlphaFoldDB" id="A0A2G8KTB2"/>
<evidence type="ECO:0000313" key="2">
    <source>
        <dbReference type="EMBL" id="PIK51212.1"/>
    </source>
</evidence>
<dbReference type="SUPFAM" id="SSF47473">
    <property type="entry name" value="EF-hand"/>
    <property type="match status" value="1"/>
</dbReference>
<gene>
    <name evidence="2" type="ORF">BSL78_11872</name>
</gene>
<dbReference type="OrthoDB" id="242257at2759"/>
<keyword evidence="3" id="KW-1185">Reference proteome</keyword>
<evidence type="ECO:0000259" key="1">
    <source>
        <dbReference type="Pfam" id="PF14513"/>
    </source>
</evidence>
<reference evidence="2 3" key="1">
    <citation type="journal article" date="2017" name="PLoS Biol.">
        <title>The sea cucumber genome provides insights into morphological evolution and visceral regeneration.</title>
        <authorList>
            <person name="Zhang X."/>
            <person name="Sun L."/>
            <person name="Yuan J."/>
            <person name="Sun Y."/>
            <person name="Gao Y."/>
            <person name="Zhang L."/>
            <person name="Li S."/>
            <person name="Dai H."/>
            <person name="Hamel J.F."/>
            <person name="Liu C."/>
            <person name="Yu Y."/>
            <person name="Liu S."/>
            <person name="Lin W."/>
            <person name="Guo K."/>
            <person name="Jin S."/>
            <person name="Xu P."/>
            <person name="Storey K.B."/>
            <person name="Huan P."/>
            <person name="Zhang T."/>
            <person name="Zhou Y."/>
            <person name="Zhang J."/>
            <person name="Lin C."/>
            <person name="Li X."/>
            <person name="Xing L."/>
            <person name="Huo D."/>
            <person name="Sun M."/>
            <person name="Wang L."/>
            <person name="Mercier A."/>
            <person name="Li F."/>
            <person name="Yang H."/>
            <person name="Xiang J."/>
        </authorList>
    </citation>
    <scope>NUCLEOTIDE SEQUENCE [LARGE SCALE GENOMIC DNA]</scope>
    <source>
        <strain evidence="2">Shaxun</strain>
        <tissue evidence="2">Muscle</tissue>
    </source>
</reference>
<dbReference type="EMBL" id="MRZV01000383">
    <property type="protein sequence ID" value="PIK51212.1"/>
    <property type="molecule type" value="Genomic_DNA"/>
</dbReference>
<dbReference type="Pfam" id="PF14513">
    <property type="entry name" value="DAG_kinase_N"/>
    <property type="match status" value="1"/>
</dbReference>
<proteinExistence type="predicted"/>
<name>A0A2G8KTB2_STIJA</name>
<keyword evidence="2" id="KW-0418">Kinase</keyword>
<dbReference type="InterPro" id="IPR029477">
    <property type="entry name" value="DAG_kinase_typeI_N"/>
</dbReference>
<dbReference type="InterPro" id="IPR038199">
    <property type="entry name" value="DGK_typeI_N_sf"/>
</dbReference>
<dbReference type="Proteomes" id="UP000230750">
    <property type="component" value="Unassembled WGS sequence"/>
</dbReference>
<dbReference type="GO" id="GO:0016301">
    <property type="term" value="F:kinase activity"/>
    <property type="evidence" value="ECO:0007669"/>
    <property type="project" value="UniProtKB-KW"/>
</dbReference>
<protein>
    <submittedName>
        <fullName evidence="2">Putative diacylglycerol kinase beta isoform X4</fullName>
    </submittedName>
</protein>
<feature type="domain" description="Diacylglycerol kinase type I N-terminal" evidence="1">
    <location>
        <begin position="37"/>
        <end position="81"/>
    </location>
</feature>
<evidence type="ECO:0000313" key="3">
    <source>
        <dbReference type="Proteomes" id="UP000230750"/>
    </source>
</evidence>
<keyword evidence="2" id="KW-0808">Transferase</keyword>
<sequence length="182" mass="19853">MICQSVWILLIDAPARLNRSITAGTCRILTLTISLPQPINYDGFKLFMETYLEVDMPEDLCRHLFLSFVKKTPGAGALAVTGTKDLTGAVAATTKTACAPITGSHGNLLDSGQSEENANKGRLQQVLVKISTYGYDRAADDVAGRRSSLLPEGIFELAWQIGRMELLFFPARLHSDSCEDSE</sequence>
<dbReference type="InterPro" id="IPR011992">
    <property type="entry name" value="EF-hand-dom_pair"/>
</dbReference>
<organism evidence="2 3">
    <name type="scientific">Stichopus japonicus</name>
    <name type="common">Sea cucumber</name>
    <dbReference type="NCBI Taxonomy" id="307972"/>
    <lineage>
        <taxon>Eukaryota</taxon>
        <taxon>Metazoa</taxon>
        <taxon>Echinodermata</taxon>
        <taxon>Eleutherozoa</taxon>
        <taxon>Echinozoa</taxon>
        <taxon>Holothuroidea</taxon>
        <taxon>Aspidochirotacea</taxon>
        <taxon>Aspidochirotida</taxon>
        <taxon>Stichopodidae</taxon>
        <taxon>Apostichopus</taxon>
    </lineage>
</organism>
<comment type="caution">
    <text evidence="2">The sequence shown here is derived from an EMBL/GenBank/DDBJ whole genome shotgun (WGS) entry which is preliminary data.</text>
</comment>